<sequence>MKLNHQQAEDAIAQLRAAYAAFNRGDIDSAVRFLDPRIEWIEPAEFPGGGTYLGLEGAKQYLTQSRAGAAQVISEPEQFITSKDRIVVFVHARVLPKGSSTWSEARLADVYTFRDGRATNMRAFAKREDALRWAGVTASSKP</sequence>
<feature type="domain" description="SnoaL-like" evidence="1">
    <location>
        <begin position="16"/>
        <end position="120"/>
    </location>
</feature>
<evidence type="ECO:0000313" key="3">
    <source>
        <dbReference type="Proteomes" id="UP001059380"/>
    </source>
</evidence>
<keyword evidence="3" id="KW-1185">Reference proteome</keyword>
<protein>
    <submittedName>
        <fullName evidence="2">Nuclear transport factor 2 family protein</fullName>
    </submittedName>
</protein>
<evidence type="ECO:0000313" key="2">
    <source>
        <dbReference type="EMBL" id="UWZ85542.1"/>
    </source>
</evidence>
<dbReference type="SUPFAM" id="SSF54427">
    <property type="entry name" value="NTF2-like"/>
    <property type="match status" value="1"/>
</dbReference>
<proteinExistence type="predicted"/>
<dbReference type="Proteomes" id="UP001059380">
    <property type="component" value="Chromosome"/>
</dbReference>
<dbReference type="PANTHER" id="PTHR41252:SF1">
    <property type="entry name" value="BLR2505 PROTEIN"/>
    <property type="match status" value="1"/>
</dbReference>
<evidence type="ECO:0000259" key="1">
    <source>
        <dbReference type="Pfam" id="PF12680"/>
    </source>
</evidence>
<dbReference type="InterPro" id="IPR037401">
    <property type="entry name" value="SnoaL-like"/>
</dbReference>
<organism evidence="2 3">
    <name type="scientific">Occallatibacter riparius</name>
    <dbReference type="NCBI Taxonomy" id="1002689"/>
    <lineage>
        <taxon>Bacteria</taxon>
        <taxon>Pseudomonadati</taxon>
        <taxon>Acidobacteriota</taxon>
        <taxon>Terriglobia</taxon>
        <taxon>Terriglobales</taxon>
        <taxon>Acidobacteriaceae</taxon>
        <taxon>Occallatibacter</taxon>
    </lineage>
</organism>
<dbReference type="Pfam" id="PF12680">
    <property type="entry name" value="SnoaL_2"/>
    <property type="match status" value="1"/>
</dbReference>
<dbReference type="RefSeq" id="WP_260795100.1">
    <property type="nucleotide sequence ID" value="NZ_CP093313.1"/>
</dbReference>
<gene>
    <name evidence="2" type="ORF">MOP44_06270</name>
</gene>
<dbReference type="InterPro" id="IPR032710">
    <property type="entry name" value="NTF2-like_dom_sf"/>
</dbReference>
<accession>A0A9J7BX76</accession>
<dbReference type="PANTHER" id="PTHR41252">
    <property type="entry name" value="BLR2505 PROTEIN"/>
    <property type="match status" value="1"/>
</dbReference>
<dbReference type="AlphaFoldDB" id="A0A9J7BX76"/>
<dbReference type="EMBL" id="CP093313">
    <property type="protein sequence ID" value="UWZ85542.1"/>
    <property type="molecule type" value="Genomic_DNA"/>
</dbReference>
<dbReference type="Gene3D" id="3.10.450.50">
    <property type="match status" value="1"/>
</dbReference>
<name>A0A9J7BX76_9BACT</name>
<reference evidence="2" key="1">
    <citation type="submission" date="2021-04" db="EMBL/GenBank/DDBJ databases">
        <title>Phylogenetic analysis of Acidobacteriaceae.</title>
        <authorList>
            <person name="Qiu L."/>
            <person name="Zhang Q."/>
        </authorList>
    </citation>
    <scope>NUCLEOTIDE SEQUENCE</scope>
    <source>
        <strain evidence="2">DSM 25168</strain>
    </source>
</reference>
<dbReference type="KEGG" id="orp:MOP44_06270"/>